<dbReference type="SUPFAM" id="SSF53474">
    <property type="entry name" value="alpha/beta-Hydrolases"/>
    <property type="match status" value="1"/>
</dbReference>
<evidence type="ECO:0000313" key="6">
    <source>
        <dbReference type="EMBL" id="KAK3333910.1"/>
    </source>
</evidence>
<dbReference type="PIRSF" id="PIRSF001112">
    <property type="entry name" value="Epoxide_hydrolase"/>
    <property type="match status" value="1"/>
</dbReference>
<protein>
    <submittedName>
        <fullName evidence="6">Alpha/Beta hydrolase protein</fullName>
    </submittedName>
</protein>
<gene>
    <name evidence="6" type="ORF">B0T19DRAFT_140711</name>
</gene>
<dbReference type="InterPro" id="IPR016292">
    <property type="entry name" value="Epoxide_hydrolase"/>
</dbReference>
<evidence type="ECO:0000256" key="1">
    <source>
        <dbReference type="ARBA" id="ARBA00010088"/>
    </source>
</evidence>
<dbReference type="Pfam" id="PF06441">
    <property type="entry name" value="EHN"/>
    <property type="match status" value="1"/>
</dbReference>
<dbReference type="Proteomes" id="UP001286456">
    <property type="component" value="Unassembled WGS sequence"/>
</dbReference>
<dbReference type="InterPro" id="IPR000639">
    <property type="entry name" value="Epox_hydrolase-like"/>
</dbReference>
<dbReference type="InterPro" id="IPR029058">
    <property type="entry name" value="AB_hydrolase_fold"/>
</dbReference>
<keyword evidence="7" id="KW-1185">Reference proteome</keyword>
<feature type="domain" description="Epoxide hydrolase N-terminal" evidence="5">
    <location>
        <begin position="5"/>
        <end position="117"/>
    </location>
</feature>
<evidence type="ECO:0000256" key="2">
    <source>
        <dbReference type="ARBA" id="ARBA00022797"/>
    </source>
</evidence>
<evidence type="ECO:0000256" key="4">
    <source>
        <dbReference type="PIRSR" id="PIRSR001112-1"/>
    </source>
</evidence>
<reference evidence="6" key="2">
    <citation type="submission" date="2023-06" db="EMBL/GenBank/DDBJ databases">
        <authorList>
            <consortium name="Lawrence Berkeley National Laboratory"/>
            <person name="Haridas S."/>
            <person name="Hensen N."/>
            <person name="Bonometti L."/>
            <person name="Westerberg I."/>
            <person name="Brannstrom I.O."/>
            <person name="Guillou S."/>
            <person name="Cros-Aarteil S."/>
            <person name="Calhoun S."/>
            <person name="Kuo A."/>
            <person name="Mondo S."/>
            <person name="Pangilinan J."/>
            <person name="Riley R."/>
            <person name="Labutti K."/>
            <person name="Andreopoulos B."/>
            <person name="Lipzen A."/>
            <person name="Chen C."/>
            <person name="Yanf M."/>
            <person name="Daum C."/>
            <person name="Ng V."/>
            <person name="Clum A."/>
            <person name="Steindorff A."/>
            <person name="Ohm R."/>
            <person name="Martin F."/>
            <person name="Silar P."/>
            <person name="Natvig D."/>
            <person name="Lalanne C."/>
            <person name="Gautier V."/>
            <person name="Ament-Velasquez S.L."/>
            <person name="Kruys A."/>
            <person name="Hutchinson M.I."/>
            <person name="Powell A.J."/>
            <person name="Barry K."/>
            <person name="Miller A.N."/>
            <person name="Grigoriev I.V."/>
            <person name="Debuchy R."/>
            <person name="Gladieux P."/>
            <person name="Thoren M.H."/>
            <person name="Johannesson H."/>
        </authorList>
    </citation>
    <scope>NUCLEOTIDE SEQUENCE</scope>
    <source>
        <strain evidence="6">SMH4131-1</strain>
    </source>
</reference>
<feature type="active site" description="Proton donor" evidence="4">
    <location>
        <position position="315"/>
    </location>
</feature>
<dbReference type="AlphaFoldDB" id="A0AAE0IZT2"/>
<dbReference type="GO" id="GO:0097176">
    <property type="term" value="P:epoxide metabolic process"/>
    <property type="evidence" value="ECO:0007669"/>
    <property type="project" value="TreeGrafter"/>
</dbReference>
<comment type="similarity">
    <text evidence="1">Belongs to the peptidase S33 family.</text>
</comment>
<proteinExistence type="inferred from homology"/>
<evidence type="ECO:0000259" key="5">
    <source>
        <dbReference type="Pfam" id="PF06441"/>
    </source>
</evidence>
<dbReference type="GO" id="GO:0004301">
    <property type="term" value="F:epoxide hydrolase activity"/>
    <property type="evidence" value="ECO:0007669"/>
    <property type="project" value="TreeGrafter"/>
</dbReference>
<sequence length="408" mass="45824">MASPITPFKIDIPDSALETLKAKLSLATFPDEVPVSEDWNYGVPVSDLKRLVAHWKDGFDWRASEARLNAELPQFTTPIEVDGFGSLDIHFVHQKSERPGSIPLLFCHGWPGSFLEVSKILPLLTKPEGKDDVSFHVVAPSLPNFGFSSAPSKPGFGIRQYSECLHKLMQRLGYPKYVTQGGDWGFMITRIIGVEYPSHCLASHLNYIRSNRPTLLKHPRQYLNYLLPLSKREKDGLARTEWFHSQGYGYNTEQSTRPATIGAALADSPVALLAWIYEKLHDWTDAYPWTDDEVLTWLSIYQFSTAGPAASVRIYYEAQNTHPAPRHDARAMEYNAKVKLGLSSFPKDLRVFPMCYGRTLGPVVFEGIHDKGGHFAAYEVPELLVGDLRVMFGERGGAGDVARLWRGE</sequence>
<evidence type="ECO:0000256" key="3">
    <source>
        <dbReference type="ARBA" id="ARBA00022801"/>
    </source>
</evidence>
<dbReference type="InterPro" id="IPR010497">
    <property type="entry name" value="Epoxide_hydro_N"/>
</dbReference>
<comment type="caution">
    <text evidence="6">The sequence shown here is derived from an EMBL/GenBank/DDBJ whole genome shotgun (WGS) entry which is preliminary data.</text>
</comment>
<dbReference type="PANTHER" id="PTHR21661">
    <property type="entry name" value="EPOXIDE HYDROLASE 1-RELATED"/>
    <property type="match status" value="1"/>
</dbReference>
<keyword evidence="3 6" id="KW-0378">Hydrolase</keyword>
<dbReference type="Gene3D" id="3.40.50.1820">
    <property type="entry name" value="alpha/beta hydrolase"/>
    <property type="match status" value="1"/>
</dbReference>
<evidence type="ECO:0000313" key="7">
    <source>
        <dbReference type="Proteomes" id="UP001286456"/>
    </source>
</evidence>
<feature type="active site" description="Proton donor" evidence="4">
    <location>
        <position position="374"/>
    </location>
</feature>
<accession>A0AAE0IZT2</accession>
<name>A0AAE0IZT2_9PEZI</name>
<dbReference type="PANTHER" id="PTHR21661:SF35">
    <property type="entry name" value="EPOXIDE HYDROLASE"/>
    <property type="match status" value="1"/>
</dbReference>
<keyword evidence="2" id="KW-0058">Aromatic hydrocarbons catabolism</keyword>
<feature type="active site" description="Nucleophile" evidence="4">
    <location>
        <position position="183"/>
    </location>
</feature>
<dbReference type="PRINTS" id="PR00412">
    <property type="entry name" value="EPOXHYDRLASE"/>
</dbReference>
<organism evidence="6 7">
    <name type="scientific">Cercophora scortea</name>
    <dbReference type="NCBI Taxonomy" id="314031"/>
    <lineage>
        <taxon>Eukaryota</taxon>
        <taxon>Fungi</taxon>
        <taxon>Dikarya</taxon>
        <taxon>Ascomycota</taxon>
        <taxon>Pezizomycotina</taxon>
        <taxon>Sordariomycetes</taxon>
        <taxon>Sordariomycetidae</taxon>
        <taxon>Sordariales</taxon>
        <taxon>Lasiosphaeriaceae</taxon>
        <taxon>Cercophora</taxon>
    </lineage>
</organism>
<reference evidence="6" key="1">
    <citation type="journal article" date="2023" name="Mol. Phylogenet. Evol.">
        <title>Genome-scale phylogeny and comparative genomics of the fungal order Sordariales.</title>
        <authorList>
            <person name="Hensen N."/>
            <person name="Bonometti L."/>
            <person name="Westerberg I."/>
            <person name="Brannstrom I.O."/>
            <person name="Guillou S."/>
            <person name="Cros-Aarteil S."/>
            <person name="Calhoun S."/>
            <person name="Haridas S."/>
            <person name="Kuo A."/>
            <person name="Mondo S."/>
            <person name="Pangilinan J."/>
            <person name="Riley R."/>
            <person name="LaButti K."/>
            <person name="Andreopoulos B."/>
            <person name="Lipzen A."/>
            <person name="Chen C."/>
            <person name="Yan M."/>
            <person name="Daum C."/>
            <person name="Ng V."/>
            <person name="Clum A."/>
            <person name="Steindorff A."/>
            <person name="Ohm R.A."/>
            <person name="Martin F."/>
            <person name="Silar P."/>
            <person name="Natvig D.O."/>
            <person name="Lalanne C."/>
            <person name="Gautier V."/>
            <person name="Ament-Velasquez S.L."/>
            <person name="Kruys A."/>
            <person name="Hutchinson M.I."/>
            <person name="Powell A.J."/>
            <person name="Barry K."/>
            <person name="Miller A.N."/>
            <person name="Grigoriev I.V."/>
            <person name="Debuchy R."/>
            <person name="Gladieux P."/>
            <person name="Hiltunen Thoren M."/>
            <person name="Johannesson H."/>
        </authorList>
    </citation>
    <scope>NUCLEOTIDE SEQUENCE</scope>
    <source>
        <strain evidence="6">SMH4131-1</strain>
    </source>
</reference>
<dbReference type="EMBL" id="JAUEPO010000002">
    <property type="protein sequence ID" value="KAK3333910.1"/>
    <property type="molecule type" value="Genomic_DNA"/>
</dbReference>